<feature type="chain" id="PRO_5019123057" description="ATP phosphoribosyltransferase" evidence="2">
    <location>
        <begin position="22"/>
        <end position="654"/>
    </location>
</feature>
<feature type="domain" description="Pyrroloquinoline quinone-dependent pyranose dehydrogenase beta-propeller" evidence="3">
    <location>
        <begin position="35"/>
        <end position="428"/>
    </location>
</feature>
<dbReference type="InterPro" id="IPR036069">
    <property type="entry name" value="DUF34/NIF3_sf"/>
</dbReference>
<dbReference type="Proteomes" id="UP000285146">
    <property type="component" value="Unassembled WGS sequence"/>
</dbReference>
<dbReference type="PANTHER" id="PTHR41774:SF1">
    <property type="entry name" value="NGG1P INTERACTING FACTOR NIF3"/>
    <property type="match status" value="1"/>
</dbReference>
<comment type="caution">
    <text evidence="4">The sequence shown here is derived from an EMBL/GenBank/DDBJ whole genome shotgun (WGS) entry which is preliminary data.</text>
</comment>
<name>A0A423VF38_9PEZI</name>
<evidence type="ECO:0000259" key="3">
    <source>
        <dbReference type="Pfam" id="PF22807"/>
    </source>
</evidence>
<sequence length="654" mass="69870">MKPVSVLIAAVFCAYSCSCRATACSTILAPKYSPPTVSSGWTAQLIANGFTKPRSLAFDALGGLLVLDSGVGIKRLVFADHGGSCLIPDDPILIVNSTSLNHGLSISHNNKWIYASSADSVFEWSYDPDSGTVSGTSATLVSGMANNGQVTRTLLTSLKEPDILVVSRGSSESPEASSLSSGLGQIKAFNLSDTASQPYNFDTTGHILGWGLFNAVGLGEHPTTGGVFSLDNGADDVTRDGVDIHQTNPGDELNFHGYLNNSAGLSSDLDQGPNYGYPDCYAVWNTSIPDAPAGLKVGQQFSVVDDGTINDTTCRTSYVAPRLTFAPHQAPLDIAFARDGTAAYVSFHGSTDKSNPVGYSIGQVAFNSETGMPTEASDSTTAIVSVIRNADDNSCPSSCLRPVGMAIDKKGRLFFSSDATGEIYVLVRSSATTGTSSSTETGTMVTPTATKKSAAGTFYFGIFDDGELSIDNSDADHLLYYTYGLNQVKSVFVHAKQFLGGHKSQRTHIVEHPEHTSESYRRVFFDLNDGQAIFDRRVSCLPWVDGKPRYITKPYPLNIKYAVAACKQAVFAVGAGRYPNYSEVSFTTIGTGQFRPVDSAKPNIGNVGTIEEVQEASVEILCVGEETTRAAVEALKRAHPYEEPGYYVYKLEDF</sequence>
<dbReference type="SUPFAM" id="SSF102705">
    <property type="entry name" value="NIF3 (NGG1p interacting factor 3)-like"/>
    <property type="match status" value="1"/>
</dbReference>
<feature type="signal peptide" evidence="2">
    <location>
        <begin position="1"/>
        <end position="21"/>
    </location>
</feature>
<keyword evidence="2" id="KW-0732">Signal</keyword>
<dbReference type="InParanoid" id="A0A423VF38"/>
<dbReference type="EMBL" id="LKEB01000104">
    <property type="protein sequence ID" value="ROV89611.1"/>
    <property type="molecule type" value="Genomic_DNA"/>
</dbReference>
<gene>
    <name evidence="4" type="ORF">VPNG_10145</name>
</gene>
<evidence type="ECO:0000313" key="4">
    <source>
        <dbReference type="EMBL" id="ROV89611.1"/>
    </source>
</evidence>
<dbReference type="InterPro" id="IPR011041">
    <property type="entry name" value="Quinoprot_gluc/sorb_DH_b-prop"/>
</dbReference>
<dbReference type="SUPFAM" id="SSF50952">
    <property type="entry name" value="Soluble quinoprotein glucose dehydrogenase"/>
    <property type="match status" value="1"/>
</dbReference>
<reference evidence="4 5" key="1">
    <citation type="submission" date="2015-09" db="EMBL/GenBank/DDBJ databases">
        <title>Host preference determinants of Valsa canker pathogens revealed by comparative genomics.</title>
        <authorList>
            <person name="Yin Z."/>
            <person name="Huang L."/>
        </authorList>
    </citation>
    <scope>NUCLEOTIDE SEQUENCE [LARGE SCALE GENOMIC DNA]</scope>
    <source>
        <strain evidence="4 5">SXYLt</strain>
    </source>
</reference>
<dbReference type="InterPro" id="IPR011042">
    <property type="entry name" value="6-blade_b-propeller_TolB-like"/>
</dbReference>
<proteinExistence type="predicted"/>
<dbReference type="STRING" id="1230097.A0A423VF38"/>
<dbReference type="Gene3D" id="3.30.70.120">
    <property type="match status" value="1"/>
</dbReference>
<dbReference type="Pfam" id="PF22807">
    <property type="entry name" value="TrAA12"/>
    <property type="match status" value="1"/>
</dbReference>
<evidence type="ECO:0000256" key="2">
    <source>
        <dbReference type="SAM" id="SignalP"/>
    </source>
</evidence>
<organism evidence="4 5">
    <name type="scientific">Cytospora leucostoma</name>
    <dbReference type="NCBI Taxonomy" id="1230097"/>
    <lineage>
        <taxon>Eukaryota</taxon>
        <taxon>Fungi</taxon>
        <taxon>Dikarya</taxon>
        <taxon>Ascomycota</taxon>
        <taxon>Pezizomycotina</taxon>
        <taxon>Sordariomycetes</taxon>
        <taxon>Sordariomycetidae</taxon>
        <taxon>Diaporthales</taxon>
        <taxon>Cytosporaceae</taxon>
        <taxon>Cytospora</taxon>
    </lineage>
</organism>
<evidence type="ECO:0000313" key="5">
    <source>
        <dbReference type="Proteomes" id="UP000285146"/>
    </source>
</evidence>
<dbReference type="AlphaFoldDB" id="A0A423VF38"/>
<accession>A0A423VF38</accession>
<keyword evidence="5" id="KW-1185">Reference proteome</keyword>
<dbReference type="InterPro" id="IPR015867">
    <property type="entry name" value="N-reg_PII/ATP_PRibTrfase_C"/>
</dbReference>
<dbReference type="Gene3D" id="2.120.10.30">
    <property type="entry name" value="TolB, C-terminal domain"/>
    <property type="match status" value="1"/>
</dbReference>
<dbReference type="InterPro" id="IPR054539">
    <property type="entry name" value="Beta-prop_PDH"/>
</dbReference>
<evidence type="ECO:0000256" key="1">
    <source>
        <dbReference type="ARBA" id="ARBA00020998"/>
    </source>
</evidence>
<dbReference type="OrthoDB" id="507128at2759"/>
<dbReference type="PANTHER" id="PTHR41774">
    <property type="match status" value="1"/>
</dbReference>
<protein>
    <recommendedName>
        <fullName evidence="1">ATP phosphoribosyltransferase</fullName>
    </recommendedName>
</protein>
<dbReference type="SUPFAM" id="SSF63829">
    <property type="entry name" value="Calcium-dependent phosphotriesterase"/>
    <property type="match status" value="1"/>
</dbReference>